<evidence type="ECO:0000256" key="18">
    <source>
        <dbReference type="ARBA" id="ARBA00049504"/>
    </source>
</evidence>
<keyword evidence="7 19" id="KW-1003">Cell membrane</keyword>
<dbReference type="AlphaFoldDB" id="A0A167I685"/>
<dbReference type="PATRIC" id="fig|1365257.3.peg.5211"/>
<comment type="catalytic activity">
    <reaction evidence="17 19">
        <text>alpha-ribazole + adenosylcob(III)inamide-GDP = adenosylcob(III)alamin + GMP + H(+)</text>
        <dbReference type="Rhea" id="RHEA:16049"/>
        <dbReference type="ChEBI" id="CHEBI:10329"/>
        <dbReference type="ChEBI" id="CHEBI:15378"/>
        <dbReference type="ChEBI" id="CHEBI:18408"/>
        <dbReference type="ChEBI" id="CHEBI:58115"/>
        <dbReference type="ChEBI" id="CHEBI:60487"/>
        <dbReference type="EC" id="2.7.8.26"/>
    </reaction>
</comment>
<feature type="transmembrane region" description="Helical" evidence="19">
    <location>
        <begin position="71"/>
        <end position="88"/>
    </location>
</feature>
<feature type="transmembrane region" description="Helical" evidence="19">
    <location>
        <begin position="44"/>
        <end position="64"/>
    </location>
</feature>
<evidence type="ECO:0000256" key="16">
    <source>
        <dbReference type="ARBA" id="ARBA00032853"/>
    </source>
</evidence>
<comment type="similarity">
    <text evidence="4 19">Belongs to the CobS family.</text>
</comment>
<evidence type="ECO:0000256" key="14">
    <source>
        <dbReference type="ARBA" id="ARBA00025228"/>
    </source>
</evidence>
<dbReference type="Proteomes" id="UP000076661">
    <property type="component" value="Unassembled WGS sequence"/>
</dbReference>
<comment type="function">
    <text evidence="14 19">Joins adenosylcobinamide-GDP and alpha-ribazole to generate adenosylcobalamin (Ado-cobalamin). Also synthesizes adenosylcobalamin 5'-phosphate from adenosylcobinamide-GDP and alpha-ribazole 5'-phosphate.</text>
</comment>
<dbReference type="HAMAP" id="MF_00719">
    <property type="entry name" value="CobS"/>
    <property type="match status" value="1"/>
</dbReference>
<evidence type="ECO:0000256" key="2">
    <source>
        <dbReference type="ARBA" id="ARBA00004651"/>
    </source>
</evidence>
<comment type="subcellular location">
    <subcellularLocation>
        <location evidence="2 19">Cell membrane</location>
        <topology evidence="2 19">Multi-pass membrane protein</topology>
    </subcellularLocation>
</comment>
<comment type="catalytic activity">
    <reaction evidence="18 19">
        <text>alpha-ribazole 5'-phosphate + adenosylcob(III)inamide-GDP = adenosylcob(III)alamin 5'-phosphate + GMP + H(+)</text>
        <dbReference type="Rhea" id="RHEA:23560"/>
        <dbReference type="ChEBI" id="CHEBI:15378"/>
        <dbReference type="ChEBI" id="CHEBI:57918"/>
        <dbReference type="ChEBI" id="CHEBI:58115"/>
        <dbReference type="ChEBI" id="CHEBI:60487"/>
        <dbReference type="ChEBI" id="CHEBI:60493"/>
        <dbReference type="EC" id="2.7.8.26"/>
    </reaction>
</comment>
<gene>
    <name evidence="19" type="primary">cobS</name>
    <name evidence="20" type="ORF">N478_08985</name>
</gene>
<keyword evidence="12 19" id="KW-1133">Transmembrane helix</keyword>
<dbReference type="InterPro" id="IPR003805">
    <property type="entry name" value="CobS"/>
</dbReference>
<keyword evidence="8 19" id="KW-0169">Cobalamin biosynthesis</keyword>
<feature type="transmembrane region" description="Helical" evidence="19">
    <location>
        <begin position="192"/>
        <end position="217"/>
    </location>
</feature>
<evidence type="ECO:0000313" key="21">
    <source>
        <dbReference type="Proteomes" id="UP000076661"/>
    </source>
</evidence>
<evidence type="ECO:0000256" key="9">
    <source>
        <dbReference type="ARBA" id="ARBA00022679"/>
    </source>
</evidence>
<dbReference type="PANTHER" id="PTHR34148:SF1">
    <property type="entry name" value="ADENOSYLCOBINAMIDE-GDP RIBAZOLETRANSFERASE"/>
    <property type="match status" value="1"/>
</dbReference>
<dbReference type="GO" id="GO:0008818">
    <property type="term" value="F:cobalamin 5'-phosphate synthase activity"/>
    <property type="evidence" value="ECO:0007669"/>
    <property type="project" value="UniProtKB-UniRule"/>
</dbReference>
<feature type="transmembrane region" description="Helical" evidence="19">
    <location>
        <begin position="133"/>
        <end position="153"/>
    </location>
</feature>
<accession>A0A167I685</accession>
<dbReference type="EC" id="2.7.8.26" evidence="5 19"/>
<dbReference type="GO" id="GO:0009236">
    <property type="term" value="P:cobalamin biosynthetic process"/>
    <property type="evidence" value="ECO:0007669"/>
    <property type="project" value="UniProtKB-UniRule"/>
</dbReference>
<dbReference type="NCBIfam" id="NF001277">
    <property type="entry name" value="PRK00235.1-3"/>
    <property type="match status" value="1"/>
</dbReference>
<evidence type="ECO:0000256" key="15">
    <source>
        <dbReference type="ARBA" id="ARBA00032605"/>
    </source>
</evidence>
<reference evidence="20 21" key="1">
    <citation type="submission" date="2013-07" db="EMBL/GenBank/DDBJ databases">
        <title>Comparative Genomic and Metabolomic Analysis of Twelve Strains of Pseudoalteromonas luteoviolacea.</title>
        <authorList>
            <person name="Vynne N.G."/>
            <person name="Mansson M."/>
            <person name="Gram L."/>
        </authorList>
    </citation>
    <scope>NUCLEOTIDE SEQUENCE [LARGE SCALE GENOMIC DNA]</scope>
    <source>
        <strain evidence="20 21">S4060-1</strain>
    </source>
</reference>
<protein>
    <recommendedName>
        <fullName evidence="6 19">Adenosylcobinamide-GDP ribazoletransferase</fullName>
        <ecNumber evidence="5 19">2.7.8.26</ecNumber>
    </recommendedName>
    <alternativeName>
        <fullName evidence="16 19">Cobalamin synthase</fullName>
    </alternativeName>
    <alternativeName>
        <fullName evidence="15 19">Cobalamin-5'-phosphate synthase</fullName>
    </alternativeName>
</protein>
<evidence type="ECO:0000256" key="10">
    <source>
        <dbReference type="ARBA" id="ARBA00022692"/>
    </source>
</evidence>
<proteinExistence type="inferred from homology"/>
<evidence type="ECO:0000256" key="3">
    <source>
        <dbReference type="ARBA" id="ARBA00004663"/>
    </source>
</evidence>
<dbReference type="UniPathway" id="UPA00148">
    <property type="reaction ID" value="UER00238"/>
</dbReference>
<evidence type="ECO:0000256" key="8">
    <source>
        <dbReference type="ARBA" id="ARBA00022573"/>
    </source>
</evidence>
<keyword evidence="9 19" id="KW-0808">Transferase</keyword>
<evidence type="ECO:0000256" key="19">
    <source>
        <dbReference type="HAMAP-Rule" id="MF_00719"/>
    </source>
</evidence>
<sequence>MSLRLLNNMSQFALFKLALIFLTRVPVKLSGSVSDEDINLSSRYFAMVGFCVGLCLAFSLWVIAYWVPMSVAILFTLGLGLLVTGAFHEDGFADVWDGFGGGWSQQQKLDIMKDSRIGTCGAVALFILMMSKYQLLLALSEDLVTLLFAIVIAQTLSRMTATSLIGKLPYVQLDAQSKVKPIAKDLQSTSRAILYASGGIVSLLGLGLSAFSIWHMLGLFVTLWLTRWGCQQWFTRQLGGYTGDCLGAAQQICEVAIYTFCVVSVL</sequence>
<evidence type="ECO:0000256" key="4">
    <source>
        <dbReference type="ARBA" id="ARBA00010561"/>
    </source>
</evidence>
<keyword evidence="11 19" id="KW-0460">Magnesium</keyword>
<evidence type="ECO:0000256" key="12">
    <source>
        <dbReference type="ARBA" id="ARBA00022989"/>
    </source>
</evidence>
<keyword evidence="10 19" id="KW-0812">Transmembrane</keyword>
<organism evidence="20 21">
    <name type="scientific">Pseudoalteromonas luteoviolacea S4060-1</name>
    <dbReference type="NCBI Taxonomy" id="1365257"/>
    <lineage>
        <taxon>Bacteria</taxon>
        <taxon>Pseudomonadati</taxon>
        <taxon>Pseudomonadota</taxon>
        <taxon>Gammaproteobacteria</taxon>
        <taxon>Alteromonadales</taxon>
        <taxon>Pseudoalteromonadaceae</taxon>
        <taxon>Pseudoalteromonas</taxon>
    </lineage>
</organism>
<evidence type="ECO:0000256" key="13">
    <source>
        <dbReference type="ARBA" id="ARBA00023136"/>
    </source>
</evidence>
<dbReference type="PANTHER" id="PTHR34148">
    <property type="entry name" value="ADENOSYLCOBINAMIDE-GDP RIBAZOLETRANSFERASE"/>
    <property type="match status" value="1"/>
</dbReference>
<dbReference type="GO" id="GO:0005886">
    <property type="term" value="C:plasma membrane"/>
    <property type="evidence" value="ECO:0007669"/>
    <property type="project" value="UniProtKB-SubCell"/>
</dbReference>
<comment type="pathway">
    <text evidence="3 19">Cofactor biosynthesis; adenosylcobalamin biosynthesis; adenosylcobalamin from cob(II)yrinate a,c-diamide: step 7/7.</text>
</comment>
<evidence type="ECO:0000256" key="7">
    <source>
        <dbReference type="ARBA" id="ARBA00022475"/>
    </source>
</evidence>
<evidence type="ECO:0000256" key="17">
    <source>
        <dbReference type="ARBA" id="ARBA00048623"/>
    </source>
</evidence>
<dbReference type="EMBL" id="AUXX01000074">
    <property type="protein sequence ID" value="KZN58954.1"/>
    <property type="molecule type" value="Genomic_DNA"/>
</dbReference>
<comment type="cofactor">
    <cofactor evidence="1 19">
        <name>Mg(2+)</name>
        <dbReference type="ChEBI" id="CHEBI:18420"/>
    </cofactor>
</comment>
<keyword evidence="13 19" id="KW-0472">Membrane</keyword>
<evidence type="ECO:0000256" key="5">
    <source>
        <dbReference type="ARBA" id="ARBA00013200"/>
    </source>
</evidence>
<evidence type="ECO:0000256" key="11">
    <source>
        <dbReference type="ARBA" id="ARBA00022842"/>
    </source>
</evidence>
<name>A0A167I685_9GAMM</name>
<evidence type="ECO:0000313" key="20">
    <source>
        <dbReference type="EMBL" id="KZN58954.1"/>
    </source>
</evidence>
<dbReference type="Pfam" id="PF02654">
    <property type="entry name" value="CobS"/>
    <property type="match status" value="1"/>
</dbReference>
<dbReference type="GO" id="GO:0051073">
    <property type="term" value="F:adenosylcobinamide-GDP ribazoletransferase activity"/>
    <property type="evidence" value="ECO:0007669"/>
    <property type="project" value="UniProtKB-UniRule"/>
</dbReference>
<evidence type="ECO:0000256" key="6">
    <source>
        <dbReference type="ARBA" id="ARBA00015850"/>
    </source>
</evidence>
<evidence type="ECO:0000256" key="1">
    <source>
        <dbReference type="ARBA" id="ARBA00001946"/>
    </source>
</evidence>
<comment type="caution">
    <text evidence="20">The sequence shown here is derived from an EMBL/GenBank/DDBJ whole genome shotgun (WGS) entry which is preliminary data.</text>
</comment>